<dbReference type="Pfam" id="PF00266">
    <property type="entry name" value="Aminotran_5"/>
    <property type="match status" value="1"/>
</dbReference>
<comment type="caution">
    <text evidence="3">The sequence shown here is derived from an EMBL/GenBank/DDBJ whole genome shotgun (WGS) entry which is preliminary data.</text>
</comment>
<dbReference type="GO" id="GO:0043545">
    <property type="term" value="P:molybdopterin cofactor metabolic process"/>
    <property type="evidence" value="ECO:0007669"/>
    <property type="project" value="TreeGrafter"/>
</dbReference>
<evidence type="ECO:0000313" key="4">
    <source>
        <dbReference type="Proteomes" id="UP001303647"/>
    </source>
</evidence>
<dbReference type="SUPFAM" id="SSF53383">
    <property type="entry name" value="PLP-dependent transferases"/>
    <property type="match status" value="1"/>
</dbReference>
<reference evidence="3" key="1">
    <citation type="journal article" date="2023" name="Mol. Phylogenet. Evol.">
        <title>Genome-scale phylogeny and comparative genomics of the fungal order Sordariales.</title>
        <authorList>
            <person name="Hensen N."/>
            <person name="Bonometti L."/>
            <person name="Westerberg I."/>
            <person name="Brannstrom I.O."/>
            <person name="Guillou S."/>
            <person name="Cros-Aarteil S."/>
            <person name="Calhoun S."/>
            <person name="Haridas S."/>
            <person name="Kuo A."/>
            <person name="Mondo S."/>
            <person name="Pangilinan J."/>
            <person name="Riley R."/>
            <person name="LaButti K."/>
            <person name="Andreopoulos B."/>
            <person name="Lipzen A."/>
            <person name="Chen C."/>
            <person name="Yan M."/>
            <person name="Daum C."/>
            <person name="Ng V."/>
            <person name="Clum A."/>
            <person name="Steindorff A."/>
            <person name="Ohm R.A."/>
            <person name="Martin F."/>
            <person name="Silar P."/>
            <person name="Natvig D.O."/>
            <person name="Lalanne C."/>
            <person name="Gautier V."/>
            <person name="Ament-Velasquez S.L."/>
            <person name="Kruys A."/>
            <person name="Hutchinson M.I."/>
            <person name="Powell A.J."/>
            <person name="Barry K."/>
            <person name="Miller A.N."/>
            <person name="Grigoriev I.V."/>
            <person name="Debuchy R."/>
            <person name="Gladieux P."/>
            <person name="Hiltunen Thoren M."/>
            <person name="Johannesson H."/>
        </authorList>
    </citation>
    <scope>NUCLEOTIDE SEQUENCE</scope>
    <source>
        <strain evidence="3">CBS 359.72</strain>
    </source>
</reference>
<dbReference type="EMBL" id="MU857601">
    <property type="protein sequence ID" value="KAK4252276.1"/>
    <property type="molecule type" value="Genomic_DNA"/>
</dbReference>
<dbReference type="PANTHER" id="PTHR14237">
    <property type="entry name" value="MOLYBDOPTERIN COFACTOR SULFURASE MOSC"/>
    <property type="match status" value="1"/>
</dbReference>
<keyword evidence="3" id="KW-0808">Transferase</keyword>
<gene>
    <name evidence="3" type="ORF">C7999DRAFT_10010</name>
</gene>
<protein>
    <submittedName>
        <fullName evidence="3">Pyridoxal phosphate-dependent transferase</fullName>
    </submittedName>
</protein>
<dbReference type="Proteomes" id="UP001303647">
    <property type="component" value="Unassembled WGS sequence"/>
</dbReference>
<keyword evidence="4" id="KW-1185">Reference proteome</keyword>
<dbReference type="InterPro" id="IPR015424">
    <property type="entry name" value="PyrdxlP-dep_Trfase"/>
</dbReference>
<evidence type="ECO:0000256" key="1">
    <source>
        <dbReference type="SAM" id="MobiDB-lite"/>
    </source>
</evidence>
<name>A0AAN7D1Z7_9PEZI</name>
<feature type="compositionally biased region" description="Low complexity" evidence="1">
    <location>
        <begin position="87"/>
        <end position="96"/>
    </location>
</feature>
<dbReference type="InterPro" id="IPR015422">
    <property type="entry name" value="PyrdxlP-dep_Trfase_small"/>
</dbReference>
<dbReference type="Gene3D" id="3.90.1150.10">
    <property type="entry name" value="Aspartate Aminotransferase, domain 1"/>
    <property type="match status" value="1"/>
</dbReference>
<dbReference type="InterPro" id="IPR015421">
    <property type="entry name" value="PyrdxlP-dep_Trfase_major"/>
</dbReference>
<organism evidence="3 4">
    <name type="scientific">Corynascus novoguineensis</name>
    <dbReference type="NCBI Taxonomy" id="1126955"/>
    <lineage>
        <taxon>Eukaryota</taxon>
        <taxon>Fungi</taxon>
        <taxon>Dikarya</taxon>
        <taxon>Ascomycota</taxon>
        <taxon>Pezizomycotina</taxon>
        <taxon>Sordariomycetes</taxon>
        <taxon>Sordariomycetidae</taxon>
        <taxon>Sordariales</taxon>
        <taxon>Chaetomiaceae</taxon>
        <taxon>Corynascus</taxon>
    </lineage>
</organism>
<reference evidence="3" key="2">
    <citation type="submission" date="2023-05" db="EMBL/GenBank/DDBJ databases">
        <authorList>
            <consortium name="Lawrence Berkeley National Laboratory"/>
            <person name="Steindorff A."/>
            <person name="Hensen N."/>
            <person name="Bonometti L."/>
            <person name="Westerberg I."/>
            <person name="Brannstrom I.O."/>
            <person name="Guillou S."/>
            <person name="Cros-Aarteil S."/>
            <person name="Calhoun S."/>
            <person name="Haridas S."/>
            <person name="Kuo A."/>
            <person name="Mondo S."/>
            <person name="Pangilinan J."/>
            <person name="Riley R."/>
            <person name="Labutti K."/>
            <person name="Andreopoulos B."/>
            <person name="Lipzen A."/>
            <person name="Chen C."/>
            <person name="Yanf M."/>
            <person name="Daum C."/>
            <person name="Ng V."/>
            <person name="Clum A."/>
            <person name="Ohm R."/>
            <person name="Martin F."/>
            <person name="Silar P."/>
            <person name="Natvig D."/>
            <person name="Lalanne C."/>
            <person name="Gautier V."/>
            <person name="Ament-Velasquez S.L."/>
            <person name="Kruys A."/>
            <person name="Hutchinson M.I."/>
            <person name="Powell A.J."/>
            <person name="Barry K."/>
            <person name="Miller A.N."/>
            <person name="Grigoriev I.V."/>
            <person name="Debuchy R."/>
            <person name="Gladieux P."/>
            <person name="Thoren M.H."/>
            <person name="Johannesson H."/>
        </authorList>
    </citation>
    <scope>NUCLEOTIDE SEQUENCE</scope>
    <source>
        <strain evidence="3">CBS 359.72</strain>
    </source>
</reference>
<accession>A0AAN7D1Z7</accession>
<sequence>MARSDILARLSRRQLERRTTASNRDVKQVTQDASWRRKSLVSIRRRLSPTFRPMSPSSEPDSDAPRGSPVVVTDVVSLNHGSGGGNSNNINHNNNNDSDTKIPSLYSKPVELIRQEEYPHMNQGTYLDHGGATVPALATLHRTTALLSRDLYGNPHSANRPAARSTAAVEAVRSAALAFLGADPAHFDLVFTANATAAIKLVGDAFRDIGEDSGSGASGGGFWYGYHREAHTSLVGVRELVGPAGAHHCFVAGDDEVEAWLDGKIEVRGDNCGAAPGSGSRSRLGLMAWPGQSNLTGRRLPTARWAGRVRENGRRRGVAAAAWRDTYTLLDAAALAMTSGLGGVFADPEAAPDFVCVSFYKIFGFPDLGGLVVRKDSGHILTLRKYFGGGTVLMVSAIGAAWHISKGLNAATGGAAGEGHGGALHEALEDGTLPFHSILALGEAIDVHTELYGSMQNISAYTTALMRRMYRGMRALRYGNGQPLCKVYEEGSKGSGFGDAQRQGSTVAFNVFRADGCYEPYDVVESLANDRGIYVRSGGICCPGGMFTALQYEPWQLRRARSAGHHCGAGGIGLINELPTGVVRASLGAMSTVEDVDRFLAFLRETFIAREDSAYASSNEDGSLRHPED</sequence>
<evidence type="ECO:0000259" key="2">
    <source>
        <dbReference type="Pfam" id="PF00266"/>
    </source>
</evidence>
<dbReference type="InterPro" id="IPR000192">
    <property type="entry name" value="Aminotrans_V_dom"/>
</dbReference>
<dbReference type="AlphaFoldDB" id="A0AAN7D1Z7"/>
<feature type="domain" description="Aminotransferase class V" evidence="2">
    <location>
        <begin position="426"/>
        <end position="599"/>
    </location>
</feature>
<dbReference type="Gene3D" id="3.40.640.10">
    <property type="entry name" value="Type I PLP-dependent aspartate aminotransferase-like (Major domain)"/>
    <property type="match status" value="1"/>
</dbReference>
<dbReference type="PANTHER" id="PTHR14237:SF80">
    <property type="entry name" value="MOLYBDENUM COFACTOR SULFURASE"/>
    <property type="match status" value="1"/>
</dbReference>
<proteinExistence type="predicted"/>
<feature type="region of interest" description="Disordered" evidence="1">
    <location>
        <begin position="46"/>
        <end position="101"/>
    </location>
</feature>
<dbReference type="GO" id="GO:0008265">
    <property type="term" value="F:molybdenum cofactor sulfurtransferase activity"/>
    <property type="evidence" value="ECO:0007669"/>
    <property type="project" value="TreeGrafter"/>
</dbReference>
<evidence type="ECO:0000313" key="3">
    <source>
        <dbReference type="EMBL" id="KAK4252276.1"/>
    </source>
</evidence>